<evidence type="ECO:0000313" key="4">
    <source>
        <dbReference type="Proteomes" id="UP000287144"/>
    </source>
</evidence>
<keyword evidence="2" id="KW-1133">Transmembrane helix</keyword>
<reference evidence="3 4" key="1">
    <citation type="submission" date="2017-06" db="EMBL/GenBank/DDBJ databases">
        <title>Comparative genomic analysis of Ambrosia Fusariam Clade fungi.</title>
        <authorList>
            <person name="Stajich J.E."/>
            <person name="Carrillo J."/>
            <person name="Kijimoto T."/>
            <person name="Eskalen A."/>
            <person name="O'Donnell K."/>
            <person name="Kasson M."/>
        </authorList>
    </citation>
    <scope>NUCLEOTIDE SEQUENCE [LARGE SCALE GENOMIC DNA]</scope>
    <source>
        <strain evidence="3 4">NRRL62579</strain>
    </source>
</reference>
<feature type="transmembrane region" description="Helical" evidence="2">
    <location>
        <begin position="121"/>
        <end position="144"/>
    </location>
</feature>
<gene>
    <name evidence="3" type="ORF">CEP52_008585</name>
</gene>
<evidence type="ECO:0000313" key="3">
    <source>
        <dbReference type="EMBL" id="RSM01362.1"/>
    </source>
</evidence>
<evidence type="ECO:0000256" key="1">
    <source>
        <dbReference type="SAM" id="MobiDB-lite"/>
    </source>
</evidence>
<protein>
    <submittedName>
        <fullName evidence="3">Uncharacterized protein</fullName>
    </submittedName>
</protein>
<accession>A0A428TH66</accession>
<dbReference type="EMBL" id="NKCK01000085">
    <property type="protein sequence ID" value="RSM01362.1"/>
    <property type="molecule type" value="Genomic_DNA"/>
</dbReference>
<feature type="transmembrane region" description="Helical" evidence="2">
    <location>
        <begin position="64"/>
        <end position="84"/>
    </location>
</feature>
<dbReference type="Proteomes" id="UP000287144">
    <property type="component" value="Unassembled WGS sequence"/>
</dbReference>
<feature type="compositionally biased region" description="Basic and acidic residues" evidence="1">
    <location>
        <begin position="212"/>
        <end position="227"/>
    </location>
</feature>
<proteinExistence type="predicted"/>
<keyword evidence="2" id="KW-0472">Membrane</keyword>
<feature type="region of interest" description="Disordered" evidence="1">
    <location>
        <begin position="205"/>
        <end position="239"/>
    </location>
</feature>
<organism evidence="3 4">
    <name type="scientific">Fusarium oligoseptatum</name>
    <dbReference type="NCBI Taxonomy" id="2604345"/>
    <lineage>
        <taxon>Eukaryota</taxon>
        <taxon>Fungi</taxon>
        <taxon>Dikarya</taxon>
        <taxon>Ascomycota</taxon>
        <taxon>Pezizomycotina</taxon>
        <taxon>Sordariomycetes</taxon>
        <taxon>Hypocreomycetidae</taxon>
        <taxon>Hypocreales</taxon>
        <taxon>Nectriaceae</taxon>
        <taxon>Fusarium</taxon>
        <taxon>Fusarium solani species complex</taxon>
    </lineage>
</organism>
<keyword evidence="4" id="KW-1185">Reference proteome</keyword>
<comment type="caution">
    <text evidence="3">The sequence shown here is derived from an EMBL/GenBank/DDBJ whole genome shotgun (WGS) entry which is preliminary data.</text>
</comment>
<sequence length="290" mass="32242">MAPWWENLDYQSEGQFNQRHPGVTPTWVYDFTMLQFVWIMLLEGSCSLTYALFIWMFGHGVSRFILSIVFWVSSGALINLLLIVPRRRELALVGNLLHQALVLSLAIASSIIEAVEKDMFLFAFAFIWTMVTLAGALGASFLYWKMSVAKISIGTSDLSDFVPYTNEEPYQDEDGPLARHYNNLDLQAQPDLSLGELESNSLVTENLSDTSIPDRGRTEPEPAREDGSSTTPTVRLNKANMPPRLPLMAQSVPTGAFADLLFALLLGLLLELLAICMAWASSGGGLPLYW</sequence>
<feature type="transmembrane region" description="Helical" evidence="2">
    <location>
        <begin position="257"/>
        <end position="280"/>
    </location>
</feature>
<dbReference type="AlphaFoldDB" id="A0A428TH66"/>
<evidence type="ECO:0000256" key="2">
    <source>
        <dbReference type="SAM" id="Phobius"/>
    </source>
</evidence>
<keyword evidence="2" id="KW-0812">Transmembrane</keyword>
<name>A0A428TH66_9HYPO</name>
<feature type="transmembrane region" description="Helical" evidence="2">
    <location>
        <begin position="36"/>
        <end position="58"/>
    </location>
</feature>
<feature type="transmembrane region" description="Helical" evidence="2">
    <location>
        <begin position="96"/>
        <end position="115"/>
    </location>
</feature>